<dbReference type="EMBL" id="CP001056">
    <property type="protein sequence ID" value="ACD22382.1"/>
    <property type="molecule type" value="Genomic_DNA"/>
</dbReference>
<organism evidence="1">
    <name type="scientific">Clostridium botulinum (strain Eklund 17B / Type B)</name>
    <dbReference type="NCBI Taxonomy" id="935198"/>
    <lineage>
        <taxon>Bacteria</taxon>
        <taxon>Bacillati</taxon>
        <taxon>Bacillota</taxon>
        <taxon>Clostridia</taxon>
        <taxon>Eubacteriales</taxon>
        <taxon>Clostridiaceae</taxon>
        <taxon>Clostridium</taxon>
    </lineage>
</organism>
<accession>B2TI71</accession>
<dbReference type="PATRIC" id="fig|935198.13.peg.1718"/>
<sequence length="60" mass="7254">MFTRDELLVIENALKIADDEYIKLLDKNKNNKNMMVSYNRKQKKLWLVQNKLNKLLQDTK</sequence>
<reference evidence="1" key="1">
    <citation type="submission" date="2009-06" db="EMBL/GenBank/DDBJ databases">
        <authorList>
            <consortium name="US DOE Joint Genome Institute (JGI-PGF)"/>
            <person name="Lucas S."/>
            <person name="Copeland A."/>
            <person name="Lapidus A."/>
            <person name="Glavina del Rio T."/>
            <person name="Dalin E."/>
            <person name="Tice H."/>
            <person name="Bruce D."/>
            <person name="Goodwin L."/>
            <person name="Pitluck S."/>
            <person name="Kyrpides N."/>
            <person name="Mavromatis K."/>
            <person name="Ivanova N."/>
            <person name="Saunders E."/>
            <person name="Brettin T."/>
            <person name="Detter J.C."/>
            <person name="Han C."/>
            <person name="Larimer F."/>
            <person name="Land M."/>
            <person name="Hauser L."/>
            <person name="Markowitz V."/>
            <person name="Cheng J.-F."/>
            <person name="Hugenholtz P."/>
            <person name="Woyke T."/>
            <person name="Wu D."/>
            <person name="Gronow S."/>
            <person name="Klenk H.-P."/>
            <person name="Eisen J.A."/>
        </authorList>
    </citation>
    <scope>NUCLEOTIDE SEQUENCE</scope>
    <source>
        <strain evidence="1">Eklund 17B</strain>
    </source>
</reference>
<dbReference type="HOGENOM" id="CLU_2933021_0_0_9"/>
<reference evidence="1" key="2">
    <citation type="submission" date="2009-08" db="EMBL/GenBank/DDBJ databases">
        <authorList>
            <person name="Shrivastava S."/>
            <person name="Brinkac L.M."/>
            <person name="Dodson R.J."/>
            <person name="Harkins D.M."/>
            <person name="Durkin A.S."/>
            <person name="Sutton G."/>
        </authorList>
    </citation>
    <scope>NUCLEOTIDE SEQUENCE</scope>
    <source>
        <strain evidence="1">Eklund 17B</strain>
    </source>
</reference>
<proteinExistence type="predicted"/>
<gene>
    <name evidence="1" type="ordered locus">CLL_A1771</name>
</gene>
<evidence type="ECO:0000313" key="1">
    <source>
        <dbReference type="EMBL" id="ACD22382.1"/>
    </source>
</evidence>
<protein>
    <submittedName>
        <fullName evidence="1">Uncharacterized protein</fullName>
    </submittedName>
</protein>
<accession>U4PKC7</accession>
<name>B2TI71_CLOBB</name>
<dbReference type="KEGG" id="cbk:CLL_A1771"/>
<dbReference type="AlphaFoldDB" id="B2TI71"/>